<sequence length="320" mass="36335">MVLQVWRSWLESTTGHWSTETRTPCSPSNAGDSRYCVHSRCHRQCPSWPTVLPHPPVRLILPYNLQPPPASMVQQPWTWSDGLSHSPQYHVVQRSRHTYSTPSCASCTAVYSNSPHHSSCTYVRPPHVFLFICNFLAHFPTDPAGRCAQAAETARSDWPVRPHPVVPVAYVTHTPLHTDSQKTQTLHTEWNPEGCFAQSWCLRWHSQQLLAAVLEAMHAKCTEDTVLSVVMWLQNLTSTAVRLRYSQTLLHSVLYDFFTLWSTSVFTHDSTPPLWNLLRSTIVNTLHTLRTPTLIALHRQLPNDTARAALQKLTAMPAVR</sequence>
<name>A0A146LQ08_LYGHE</name>
<organism evidence="1">
    <name type="scientific">Lygus hesperus</name>
    <name type="common">Western plant bug</name>
    <dbReference type="NCBI Taxonomy" id="30085"/>
    <lineage>
        <taxon>Eukaryota</taxon>
        <taxon>Metazoa</taxon>
        <taxon>Ecdysozoa</taxon>
        <taxon>Arthropoda</taxon>
        <taxon>Hexapoda</taxon>
        <taxon>Insecta</taxon>
        <taxon>Pterygota</taxon>
        <taxon>Neoptera</taxon>
        <taxon>Paraneoptera</taxon>
        <taxon>Hemiptera</taxon>
        <taxon>Heteroptera</taxon>
        <taxon>Panheteroptera</taxon>
        <taxon>Cimicomorpha</taxon>
        <taxon>Miridae</taxon>
        <taxon>Mirini</taxon>
        <taxon>Lygus</taxon>
    </lineage>
</organism>
<protein>
    <submittedName>
        <fullName evidence="1">Uncharacterized protein</fullName>
    </submittedName>
</protein>
<reference evidence="1" key="1">
    <citation type="journal article" date="2016" name="Gigascience">
        <title>De novo construction of an expanded transcriptome assembly for the western tarnished plant bug, Lygus hesperus.</title>
        <authorList>
            <person name="Tassone E.E."/>
            <person name="Geib S.M."/>
            <person name="Hall B."/>
            <person name="Fabrick J.A."/>
            <person name="Brent C.S."/>
            <person name="Hull J.J."/>
        </authorList>
    </citation>
    <scope>NUCLEOTIDE SEQUENCE</scope>
</reference>
<evidence type="ECO:0000313" key="1">
    <source>
        <dbReference type="EMBL" id="JAQ09973.1"/>
    </source>
</evidence>
<gene>
    <name evidence="1" type="ORF">g.36679</name>
</gene>
<accession>A0A146LQ08</accession>
<dbReference type="AlphaFoldDB" id="A0A146LQ08"/>
<proteinExistence type="predicted"/>
<dbReference type="EMBL" id="GDHC01008656">
    <property type="protein sequence ID" value="JAQ09973.1"/>
    <property type="molecule type" value="Transcribed_RNA"/>
</dbReference>